<dbReference type="EMBL" id="QGDL01000001">
    <property type="protein sequence ID" value="PWJ32338.1"/>
    <property type="molecule type" value="Genomic_DNA"/>
</dbReference>
<dbReference type="SUPFAM" id="SSF53146">
    <property type="entry name" value="Nitrogenase accessory factor-like"/>
    <property type="match status" value="1"/>
</dbReference>
<sequence>MKIAVTYDNGQVFQHFGHCENFKIYETEDKKIVSSEVVSAAGSGHGALAGFLQNHHVQALICGGIGGGARVALADIGMELYPGVTGDADASVEALLEGTLAYNPDTMCSHHHHAEGHDCGSHSCGEDKHGCAGN</sequence>
<accession>A0A2Y9C4C3</accession>
<feature type="domain" description="Dinitrogenase iron-molybdenum cofactor biosynthesis" evidence="1">
    <location>
        <begin position="9"/>
        <end position="96"/>
    </location>
</feature>
<dbReference type="InterPro" id="IPR003731">
    <property type="entry name" value="Di-Nase_FeMo-co_biosynth"/>
</dbReference>
<dbReference type="PANTHER" id="PTHR42983">
    <property type="entry name" value="DINITROGENASE IRON-MOLYBDENUM COFACTOR PROTEIN-RELATED"/>
    <property type="match status" value="1"/>
</dbReference>
<evidence type="ECO:0000259" key="1">
    <source>
        <dbReference type="Pfam" id="PF02579"/>
    </source>
</evidence>
<dbReference type="OrthoDB" id="280278at2"/>
<dbReference type="RefSeq" id="WP_109729676.1">
    <property type="nucleotide sequence ID" value="NZ_BAAACK010000007.1"/>
</dbReference>
<dbReference type="AlphaFoldDB" id="A0A2Y9C4C3"/>
<dbReference type="Proteomes" id="UP000245845">
    <property type="component" value="Unassembled WGS sequence"/>
</dbReference>
<protein>
    <submittedName>
        <fullName evidence="2">Putative Fe-Mo cluster-binding NifX family protein</fullName>
    </submittedName>
</protein>
<reference evidence="2 3" key="1">
    <citation type="submission" date="2018-05" db="EMBL/GenBank/DDBJ databases">
        <title>The Hungate 1000. A catalogue of reference genomes from the rumen microbiome.</title>
        <authorList>
            <person name="Kelly W."/>
        </authorList>
    </citation>
    <scope>NUCLEOTIDE SEQUENCE [LARGE SCALE GENOMIC DNA]</scope>
    <source>
        <strain evidence="2 3">NLAE-zl-C242</strain>
    </source>
</reference>
<gene>
    <name evidence="2" type="ORF">A8806_101626</name>
</gene>
<dbReference type="Pfam" id="PF02579">
    <property type="entry name" value="Nitro_FeMo-Co"/>
    <property type="match status" value="1"/>
</dbReference>
<evidence type="ECO:0000313" key="3">
    <source>
        <dbReference type="Proteomes" id="UP000245845"/>
    </source>
</evidence>
<dbReference type="CDD" id="cd00851">
    <property type="entry name" value="MTH1175"/>
    <property type="match status" value="1"/>
</dbReference>
<dbReference type="PANTHER" id="PTHR42983:SF1">
    <property type="entry name" value="IRON-MOLYBDENUM PROTEIN"/>
    <property type="match status" value="1"/>
</dbReference>
<comment type="caution">
    <text evidence="2">The sequence shown here is derived from an EMBL/GenBank/DDBJ whole genome shotgun (WGS) entry which is preliminary data.</text>
</comment>
<dbReference type="InterPro" id="IPR036105">
    <property type="entry name" value="DiNase_FeMo-co_biosyn_sf"/>
</dbReference>
<name>A0A2Y9C4C3_9FIRM</name>
<organism evidence="2 3">
    <name type="scientific">Faecalicatena orotica</name>
    <dbReference type="NCBI Taxonomy" id="1544"/>
    <lineage>
        <taxon>Bacteria</taxon>
        <taxon>Bacillati</taxon>
        <taxon>Bacillota</taxon>
        <taxon>Clostridia</taxon>
        <taxon>Lachnospirales</taxon>
        <taxon>Lachnospiraceae</taxon>
        <taxon>Faecalicatena</taxon>
    </lineage>
</organism>
<keyword evidence="3" id="KW-1185">Reference proteome</keyword>
<evidence type="ECO:0000313" key="2">
    <source>
        <dbReference type="EMBL" id="PWJ32338.1"/>
    </source>
</evidence>
<dbReference type="InterPro" id="IPR033913">
    <property type="entry name" value="MTH1175_dom"/>
</dbReference>
<proteinExistence type="predicted"/>
<dbReference type="Gene3D" id="3.30.420.130">
    <property type="entry name" value="Dinitrogenase iron-molybdenum cofactor biosynthesis domain"/>
    <property type="match status" value="1"/>
</dbReference>